<feature type="coiled-coil region" evidence="6">
    <location>
        <begin position="462"/>
        <end position="496"/>
    </location>
</feature>
<comment type="catalytic activity">
    <reaction evidence="1">
        <text>ATP + protein L-histidine = ADP + protein N-phospho-L-histidine.</text>
        <dbReference type="EC" id="2.7.13.3"/>
    </reaction>
</comment>
<dbReference type="SUPFAM" id="SSF47384">
    <property type="entry name" value="Homodimeric domain of signal transducing histidine kinase"/>
    <property type="match status" value="1"/>
</dbReference>
<dbReference type="Gene3D" id="1.10.287.130">
    <property type="match status" value="1"/>
</dbReference>
<dbReference type="EC" id="2.7.13.3" evidence="2"/>
<keyword evidence="7" id="KW-0472">Membrane</keyword>
<keyword evidence="7" id="KW-0812">Transmembrane</keyword>
<protein>
    <recommendedName>
        <fullName evidence="2">histidine kinase</fullName>
        <ecNumber evidence="2">2.7.13.3</ecNumber>
    </recommendedName>
</protein>
<keyword evidence="5" id="KW-0902">Two-component regulatory system</keyword>
<name>A0A2M7U4U4_9BACT</name>
<keyword evidence="6" id="KW-0175">Coiled coil</keyword>
<evidence type="ECO:0000313" key="10">
    <source>
        <dbReference type="Proteomes" id="UP000230027"/>
    </source>
</evidence>
<feature type="transmembrane region" description="Helical" evidence="7">
    <location>
        <begin position="171"/>
        <end position="193"/>
    </location>
</feature>
<feature type="non-terminal residue" evidence="9">
    <location>
        <position position="519"/>
    </location>
</feature>
<dbReference type="GO" id="GO:0000155">
    <property type="term" value="F:phosphorelay sensor kinase activity"/>
    <property type="evidence" value="ECO:0007669"/>
    <property type="project" value="InterPro"/>
</dbReference>
<evidence type="ECO:0000256" key="6">
    <source>
        <dbReference type="SAM" id="Coils"/>
    </source>
</evidence>
<dbReference type="InterPro" id="IPR003661">
    <property type="entry name" value="HisK_dim/P_dom"/>
</dbReference>
<feature type="transmembrane region" description="Helical" evidence="7">
    <location>
        <begin position="268"/>
        <end position="285"/>
    </location>
</feature>
<keyword evidence="4" id="KW-0418">Kinase</keyword>
<proteinExistence type="predicted"/>
<feature type="transmembrane region" description="Helical" evidence="7">
    <location>
        <begin position="199"/>
        <end position="219"/>
    </location>
</feature>
<feature type="transmembrane region" description="Helical" evidence="7">
    <location>
        <begin position="135"/>
        <end position="155"/>
    </location>
</feature>
<keyword evidence="7" id="KW-1133">Transmembrane helix</keyword>
<dbReference type="SUPFAM" id="SSF55781">
    <property type="entry name" value="GAF domain-like"/>
    <property type="match status" value="1"/>
</dbReference>
<feature type="domain" description="Histidine kinase N-terminal 7TM region" evidence="8">
    <location>
        <begin position="10"/>
        <end position="226"/>
    </location>
</feature>
<evidence type="ECO:0000313" key="9">
    <source>
        <dbReference type="EMBL" id="PIZ65806.1"/>
    </source>
</evidence>
<reference evidence="10" key="1">
    <citation type="submission" date="2017-09" db="EMBL/GenBank/DDBJ databases">
        <title>Depth-based differentiation of microbial function through sediment-hosted aquifers and enrichment of novel symbionts in the deep terrestrial subsurface.</title>
        <authorList>
            <person name="Probst A.J."/>
            <person name="Ladd B."/>
            <person name="Jarett J.K."/>
            <person name="Geller-Mcgrath D.E."/>
            <person name="Sieber C.M.K."/>
            <person name="Emerson J.B."/>
            <person name="Anantharaman K."/>
            <person name="Thomas B.C."/>
            <person name="Malmstrom R."/>
            <person name="Stieglmeier M."/>
            <person name="Klingl A."/>
            <person name="Woyke T."/>
            <person name="Ryan C.M."/>
            <person name="Banfield J.F."/>
        </authorList>
    </citation>
    <scope>NUCLEOTIDE SEQUENCE [LARGE SCALE GENOMIC DNA]</scope>
</reference>
<evidence type="ECO:0000256" key="3">
    <source>
        <dbReference type="ARBA" id="ARBA00022679"/>
    </source>
</evidence>
<dbReference type="InterPro" id="IPR036097">
    <property type="entry name" value="HisK_dim/P_sf"/>
</dbReference>
<feature type="transmembrane region" description="Helical" evidence="7">
    <location>
        <begin position="67"/>
        <end position="87"/>
    </location>
</feature>
<feature type="transmembrane region" description="Helical" evidence="7">
    <location>
        <begin position="99"/>
        <end position="123"/>
    </location>
</feature>
<accession>A0A2M7U4U4</accession>
<sequence>MNIDLVASTITAVASLLLAMFVYLKDKHSDTNKYFAGFLILIGAYSILNFLATHSDSSEMSFFWSKLVMISITPIGTIFYFFVSTFPNRKHLLNRKIKNFFYCLITIQIILISFNFVLTSVLIVGDSIKIVPGPAIFVFLLFHIGSIILASITLIKKFNNSTGIVKAQLQYITFGILISLGLTLFATAVLGILMGISTLIPISPLYLLVAAVSITYSIVRHRFLDIRLIVARAVTFILIIFFVAASYISAMLIVNIIVQNAIPSPNDLIFSIAFTLFATFTFQPLRRAIEKITDRFFYQDKYDSNDLLWKLNRRMASTLALSDLSQSMLIELLSAMKISHGTLVLVRNESIIWVDSHGNTNKHSFRGKDILTLIKASHKPKSRHEQILIFEEIPESKLFNLKKSMRDNDITVVLPLVVRKELIGGLIFGEKSSGEIYSSEDINLLKILTPEIAISVKNALSYEEIRRFNITLEEEVKKATERLRHANIRLKELDQLKDEFVSIASHELRTPMTAIKSYL</sequence>
<evidence type="ECO:0000259" key="8">
    <source>
        <dbReference type="Pfam" id="PF16927"/>
    </source>
</evidence>
<evidence type="ECO:0000256" key="5">
    <source>
        <dbReference type="ARBA" id="ARBA00023012"/>
    </source>
</evidence>
<keyword evidence="3" id="KW-0808">Transferase</keyword>
<dbReference type="InterPro" id="IPR031621">
    <property type="entry name" value="HisKA_7TM"/>
</dbReference>
<evidence type="ECO:0000256" key="4">
    <source>
        <dbReference type="ARBA" id="ARBA00022777"/>
    </source>
</evidence>
<dbReference type="InterPro" id="IPR050736">
    <property type="entry name" value="Sensor_HK_Regulatory"/>
</dbReference>
<evidence type="ECO:0000256" key="1">
    <source>
        <dbReference type="ARBA" id="ARBA00000085"/>
    </source>
</evidence>
<dbReference type="Proteomes" id="UP000230027">
    <property type="component" value="Unassembled WGS sequence"/>
</dbReference>
<dbReference type="EMBL" id="PFOD01000035">
    <property type="protein sequence ID" value="PIZ65806.1"/>
    <property type="molecule type" value="Genomic_DNA"/>
</dbReference>
<feature type="transmembrane region" description="Helical" evidence="7">
    <location>
        <begin position="36"/>
        <end position="55"/>
    </location>
</feature>
<feature type="transmembrane region" description="Helical" evidence="7">
    <location>
        <begin position="6"/>
        <end position="24"/>
    </location>
</feature>
<organism evidence="9 10">
    <name type="scientific">Candidatus Roizmanbacteria bacterium CG_4_10_14_0_2_um_filter_36_9</name>
    <dbReference type="NCBI Taxonomy" id="1974823"/>
    <lineage>
        <taxon>Bacteria</taxon>
        <taxon>Candidatus Roizmaniibacteriota</taxon>
    </lineage>
</organism>
<comment type="caution">
    <text evidence="9">The sequence shown here is derived from an EMBL/GenBank/DDBJ whole genome shotgun (WGS) entry which is preliminary data.</text>
</comment>
<dbReference type="PANTHER" id="PTHR43711:SF31">
    <property type="entry name" value="HISTIDINE KINASE"/>
    <property type="match status" value="1"/>
</dbReference>
<dbReference type="InterPro" id="IPR029016">
    <property type="entry name" value="GAF-like_dom_sf"/>
</dbReference>
<feature type="transmembrane region" description="Helical" evidence="7">
    <location>
        <begin position="231"/>
        <end position="256"/>
    </location>
</feature>
<evidence type="ECO:0000256" key="2">
    <source>
        <dbReference type="ARBA" id="ARBA00012438"/>
    </source>
</evidence>
<dbReference type="PANTHER" id="PTHR43711">
    <property type="entry name" value="TWO-COMPONENT HISTIDINE KINASE"/>
    <property type="match status" value="1"/>
</dbReference>
<evidence type="ECO:0000256" key="7">
    <source>
        <dbReference type="SAM" id="Phobius"/>
    </source>
</evidence>
<dbReference type="Gene3D" id="3.30.450.40">
    <property type="match status" value="1"/>
</dbReference>
<dbReference type="Pfam" id="PF16927">
    <property type="entry name" value="HisKA_7TM"/>
    <property type="match status" value="1"/>
</dbReference>
<gene>
    <name evidence="9" type="ORF">COY14_01705</name>
</gene>
<dbReference type="CDD" id="cd00082">
    <property type="entry name" value="HisKA"/>
    <property type="match status" value="1"/>
</dbReference>
<dbReference type="AlphaFoldDB" id="A0A2M7U4U4"/>